<evidence type="ECO:0000256" key="2">
    <source>
        <dbReference type="SAM" id="SignalP"/>
    </source>
</evidence>
<keyword evidence="3" id="KW-0675">Receptor</keyword>
<dbReference type="PANTHER" id="PTHR42928:SF5">
    <property type="entry name" value="BLR1237 PROTEIN"/>
    <property type="match status" value="1"/>
</dbReference>
<dbReference type="Gene3D" id="3.40.190.150">
    <property type="entry name" value="Bordetella uptake gene, domain 1"/>
    <property type="match status" value="1"/>
</dbReference>
<sequence length="332" mass="35154">MISIRRRRFVRLAATVAALALLTAPQPVVRAAAEGLYPTRPVRIVVPFAAGGVADITARLVADRLGVKLGSRFFVENQPGAGGIVAARSVIQAPPDGYTLALLSNGTAISVSLFKKLPFDPVKEFTPISTLGFFDFLFVVRADAPFKTMDDFIKAAKQSPGRFNVGTINLGSTQNLAAGVFRTAAGIDFVVIPHRGAPDLQISLLQGNLDLAIDSYSALKGNLADGKIRALAASGPLRSKITPDVPTLREDGLEVSIESWNALFAPAGTPPAVISTLNSALQDILADPALKKQLLELGVEVRGGTPDQLAARLRSDIEKWQAVIEASGIEKQ</sequence>
<dbReference type="AlphaFoldDB" id="A0A1H8TLK3"/>
<dbReference type="PANTHER" id="PTHR42928">
    <property type="entry name" value="TRICARBOXYLATE-BINDING PROTEIN"/>
    <property type="match status" value="1"/>
</dbReference>
<evidence type="ECO:0000313" key="4">
    <source>
        <dbReference type="Proteomes" id="UP000199615"/>
    </source>
</evidence>
<dbReference type="InterPro" id="IPR042100">
    <property type="entry name" value="Bug_dom1"/>
</dbReference>
<reference evidence="4" key="1">
    <citation type="submission" date="2016-10" db="EMBL/GenBank/DDBJ databases">
        <authorList>
            <person name="Varghese N."/>
            <person name="Submissions S."/>
        </authorList>
    </citation>
    <scope>NUCLEOTIDE SEQUENCE [LARGE SCALE GENOMIC DNA]</scope>
    <source>
        <strain evidence="4">DSM 123</strain>
    </source>
</reference>
<dbReference type="SUPFAM" id="SSF53850">
    <property type="entry name" value="Periplasmic binding protein-like II"/>
    <property type="match status" value="1"/>
</dbReference>
<dbReference type="InterPro" id="IPR006311">
    <property type="entry name" value="TAT_signal"/>
</dbReference>
<dbReference type="PIRSF" id="PIRSF017082">
    <property type="entry name" value="YflP"/>
    <property type="match status" value="1"/>
</dbReference>
<gene>
    <name evidence="3" type="ORF">SAMN05444123_10615</name>
</gene>
<proteinExistence type="inferred from homology"/>
<dbReference type="InterPro" id="IPR005064">
    <property type="entry name" value="BUG"/>
</dbReference>
<keyword evidence="4" id="KW-1185">Reference proteome</keyword>
<protein>
    <submittedName>
        <fullName evidence="3">Tripartite-type tricarboxylate transporter, receptor component TctC</fullName>
    </submittedName>
</protein>
<dbReference type="RefSeq" id="WP_011501413.1">
    <property type="nucleotide sequence ID" value="NZ_FODT01000006.1"/>
</dbReference>
<evidence type="ECO:0000256" key="1">
    <source>
        <dbReference type="ARBA" id="ARBA00006987"/>
    </source>
</evidence>
<feature type="signal peptide" evidence="2">
    <location>
        <begin position="1"/>
        <end position="31"/>
    </location>
</feature>
<keyword evidence="2" id="KW-0732">Signal</keyword>
<accession>A0A1H8TLK3</accession>
<dbReference type="Pfam" id="PF03401">
    <property type="entry name" value="TctC"/>
    <property type="match status" value="1"/>
</dbReference>
<feature type="chain" id="PRO_5011440281" evidence="2">
    <location>
        <begin position="32"/>
        <end position="332"/>
    </location>
</feature>
<comment type="similarity">
    <text evidence="1">Belongs to the UPF0065 (bug) family.</text>
</comment>
<dbReference type="Proteomes" id="UP000199615">
    <property type="component" value="Unassembled WGS sequence"/>
</dbReference>
<dbReference type="Gene3D" id="3.40.190.10">
    <property type="entry name" value="Periplasmic binding protein-like II"/>
    <property type="match status" value="1"/>
</dbReference>
<dbReference type="CDD" id="cd13578">
    <property type="entry name" value="PBP2_Bug27"/>
    <property type="match status" value="1"/>
</dbReference>
<dbReference type="OrthoDB" id="8443386at2"/>
<evidence type="ECO:0000313" key="3">
    <source>
        <dbReference type="EMBL" id="SEO91940.1"/>
    </source>
</evidence>
<dbReference type="PROSITE" id="PS51318">
    <property type="entry name" value="TAT"/>
    <property type="match status" value="1"/>
</dbReference>
<organism evidence="3 4">
    <name type="scientific">Rhodopseudomonas pseudopalustris</name>
    <dbReference type="NCBI Taxonomy" id="1513892"/>
    <lineage>
        <taxon>Bacteria</taxon>
        <taxon>Pseudomonadati</taxon>
        <taxon>Pseudomonadota</taxon>
        <taxon>Alphaproteobacteria</taxon>
        <taxon>Hyphomicrobiales</taxon>
        <taxon>Nitrobacteraceae</taxon>
        <taxon>Rhodopseudomonas</taxon>
    </lineage>
</organism>
<dbReference type="EMBL" id="FODT01000006">
    <property type="protein sequence ID" value="SEO91940.1"/>
    <property type="molecule type" value="Genomic_DNA"/>
</dbReference>
<name>A0A1H8TLK3_9BRAD</name>